<evidence type="ECO:0000313" key="2">
    <source>
        <dbReference type="Proteomes" id="UP000008136"/>
    </source>
</evidence>
<accession>F2KQ88</accession>
<dbReference type="AlphaFoldDB" id="F2KQ88"/>
<organism evidence="1 2">
    <name type="scientific">Archaeoglobus veneficus (strain DSM 11195 / SNP6)</name>
    <dbReference type="NCBI Taxonomy" id="693661"/>
    <lineage>
        <taxon>Archaea</taxon>
        <taxon>Methanobacteriati</taxon>
        <taxon>Methanobacteriota</taxon>
        <taxon>Archaeoglobi</taxon>
        <taxon>Archaeoglobales</taxon>
        <taxon>Archaeoglobaceae</taxon>
        <taxon>Archaeoglobus</taxon>
    </lineage>
</organism>
<protein>
    <submittedName>
        <fullName evidence="1">Uncharacterized protein</fullName>
    </submittedName>
</protein>
<dbReference type="EMBL" id="CP002588">
    <property type="protein sequence ID" value="AEA46521.1"/>
    <property type="molecule type" value="Genomic_DNA"/>
</dbReference>
<dbReference type="Proteomes" id="UP000008136">
    <property type="component" value="Chromosome"/>
</dbReference>
<sequence length="73" mass="8443">MIEVLRIKEADGNVIIKKEDFEKLIAELESLIETLEVLGDRDLMEQIKKSEEDILKGNIVKVESVDEFKKLLK</sequence>
<dbReference type="GeneID" id="10393588"/>
<dbReference type="KEGG" id="ave:Arcve_0492"/>
<gene>
    <name evidence="1" type="ordered locus">Arcve_0492</name>
</gene>
<name>F2KQ88_ARCVS</name>
<keyword evidence="2" id="KW-1185">Reference proteome</keyword>
<reference evidence="1 2" key="1">
    <citation type="submission" date="2011-03" db="EMBL/GenBank/DDBJ databases">
        <title>The complete genome of Archaeoglobus veneficus SNP6.</title>
        <authorList>
            <consortium name="US DOE Joint Genome Institute (JGI-PGF)"/>
            <person name="Lucas S."/>
            <person name="Copeland A."/>
            <person name="Lapidus A."/>
            <person name="Bruce D."/>
            <person name="Goodwin L."/>
            <person name="Pitluck S."/>
            <person name="Kyrpides N."/>
            <person name="Mavromatis K."/>
            <person name="Pagani I."/>
            <person name="Ivanova N."/>
            <person name="Mikhailova N."/>
            <person name="Lu M."/>
            <person name="Detter J.C."/>
            <person name="Tapia R."/>
            <person name="Han C."/>
            <person name="Land M."/>
            <person name="Hauser L."/>
            <person name="Markowitz V."/>
            <person name="Cheng J.-F."/>
            <person name="Hugenholtz P."/>
            <person name="Woyke T."/>
            <person name="Wu D."/>
            <person name="Spring S."/>
            <person name="Brambilla E."/>
            <person name="Klenk H.-P."/>
            <person name="Eisen J.A."/>
        </authorList>
    </citation>
    <scope>NUCLEOTIDE SEQUENCE [LARGE SCALE GENOMIC DNA]</scope>
    <source>
        <strain>SNP6</strain>
    </source>
</reference>
<proteinExistence type="predicted"/>
<dbReference type="RefSeq" id="WP_013683195.1">
    <property type="nucleotide sequence ID" value="NC_015320.1"/>
</dbReference>
<evidence type="ECO:0000313" key="1">
    <source>
        <dbReference type="EMBL" id="AEA46521.1"/>
    </source>
</evidence>
<dbReference type="HOGENOM" id="CLU_2695514_0_0_2"/>
<dbReference type="Gene3D" id="1.10.1220.170">
    <property type="match status" value="1"/>
</dbReference>